<name>A0A0C9UY31_SPHS4</name>
<evidence type="ECO:0000313" key="2">
    <source>
        <dbReference type="Proteomes" id="UP000054279"/>
    </source>
</evidence>
<sequence>MSIFQAAFLTKESIPEKWNLKIDIPNALEGKVGEIAANFTPHIYPKSQEYA</sequence>
<keyword evidence="2" id="KW-1185">Reference proteome</keyword>
<reference evidence="1 2" key="1">
    <citation type="submission" date="2014-06" db="EMBL/GenBank/DDBJ databases">
        <title>Evolutionary Origins and Diversification of the Mycorrhizal Mutualists.</title>
        <authorList>
            <consortium name="DOE Joint Genome Institute"/>
            <consortium name="Mycorrhizal Genomics Consortium"/>
            <person name="Kohler A."/>
            <person name="Kuo A."/>
            <person name="Nagy L.G."/>
            <person name="Floudas D."/>
            <person name="Copeland A."/>
            <person name="Barry K.W."/>
            <person name="Cichocki N."/>
            <person name="Veneault-Fourrey C."/>
            <person name="LaButti K."/>
            <person name="Lindquist E.A."/>
            <person name="Lipzen A."/>
            <person name="Lundell T."/>
            <person name="Morin E."/>
            <person name="Murat C."/>
            <person name="Riley R."/>
            <person name="Ohm R."/>
            <person name="Sun H."/>
            <person name="Tunlid A."/>
            <person name="Henrissat B."/>
            <person name="Grigoriev I.V."/>
            <person name="Hibbett D.S."/>
            <person name="Martin F."/>
        </authorList>
    </citation>
    <scope>NUCLEOTIDE SEQUENCE [LARGE SCALE GENOMIC DNA]</scope>
    <source>
        <strain evidence="1 2">SS14</strain>
    </source>
</reference>
<protein>
    <submittedName>
        <fullName evidence="1">Uncharacterized protein</fullName>
    </submittedName>
</protein>
<proteinExistence type="predicted"/>
<dbReference type="Proteomes" id="UP000054279">
    <property type="component" value="Unassembled WGS sequence"/>
</dbReference>
<dbReference type="AlphaFoldDB" id="A0A0C9UY31"/>
<accession>A0A0C9UY31</accession>
<gene>
    <name evidence="1" type="ORF">M422DRAFT_268464</name>
</gene>
<organism evidence="1 2">
    <name type="scientific">Sphaerobolus stellatus (strain SS14)</name>
    <dbReference type="NCBI Taxonomy" id="990650"/>
    <lineage>
        <taxon>Eukaryota</taxon>
        <taxon>Fungi</taxon>
        <taxon>Dikarya</taxon>
        <taxon>Basidiomycota</taxon>
        <taxon>Agaricomycotina</taxon>
        <taxon>Agaricomycetes</taxon>
        <taxon>Phallomycetidae</taxon>
        <taxon>Geastrales</taxon>
        <taxon>Sphaerobolaceae</taxon>
        <taxon>Sphaerobolus</taxon>
    </lineage>
</organism>
<dbReference type="EMBL" id="KN837270">
    <property type="protein sequence ID" value="KIJ30000.1"/>
    <property type="molecule type" value="Genomic_DNA"/>
</dbReference>
<dbReference type="HOGENOM" id="CLU_3107943_0_0_1"/>
<evidence type="ECO:0000313" key="1">
    <source>
        <dbReference type="EMBL" id="KIJ30000.1"/>
    </source>
</evidence>